<keyword evidence="5" id="KW-1185">Reference proteome</keyword>
<organism evidence="4 5">
    <name type="scientific">Apolygus lucorum</name>
    <name type="common">Small green plant bug</name>
    <name type="synonym">Lygocoris lucorum</name>
    <dbReference type="NCBI Taxonomy" id="248454"/>
    <lineage>
        <taxon>Eukaryota</taxon>
        <taxon>Metazoa</taxon>
        <taxon>Ecdysozoa</taxon>
        <taxon>Arthropoda</taxon>
        <taxon>Hexapoda</taxon>
        <taxon>Insecta</taxon>
        <taxon>Pterygota</taxon>
        <taxon>Neoptera</taxon>
        <taxon>Paraneoptera</taxon>
        <taxon>Hemiptera</taxon>
        <taxon>Heteroptera</taxon>
        <taxon>Panheteroptera</taxon>
        <taxon>Cimicomorpha</taxon>
        <taxon>Miridae</taxon>
        <taxon>Mirini</taxon>
        <taxon>Apolygus</taxon>
    </lineage>
</organism>
<dbReference type="EMBL" id="WIXP02000008">
    <property type="protein sequence ID" value="KAF6207047.1"/>
    <property type="molecule type" value="Genomic_DNA"/>
</dbReference>
<reference evidence="4" key="1">
    <citation type="journal article" date="2021" name="Mol. Ecol. Resour.">
        <title>Apolygus lucorum genome provides insights into omnivorousness and mesophyll feeding.</title>
        <authorList>
            <person name="Liu Y."/>
            <person name="Liu H."/>
            <person name="Wang H."/>
            <person name="Huang T."/>
            <person name="Liu B."/>
            <person name="Yang B."/>
            <person name="Yin L."/>
            <person name="Li B."/>
            <person name="Zhang Y."/>
            <person name="Zhang S."/>
            <person name="Jiang F."/>
            <person name="Zhang X."/>
            <person name="Ren Y."/>
            <person name="Wang B."/>
            <person name="Wang S."/>
            <person name="Lu Y."/>
            <person name="Wu K."/>
            <person name="Fan W."/>
            <person name="Wang G."/>
        </authorList>
    </citation>
    <scope>NUCLEOTIDE SEQUENCE</scope>
    <source>
        <strain evidence="4">12Hb</strain>
    </source>
</reference>
<proteinExistence type="predicted"/>
<dbReference type="Pfam" id="PF24507">
    <property type="entry name" value="Ig_CFAP65_4th"/>
    <property type="match status" value="1"/>
</dbReference>
<feature type="compositionally biased region" description="Polar residues" evidence="1">
    <location>
        <begin position="859"/>
        <end position="868"/>
    </location>
</feature>
<evidence type="ECO:0000259" key="2">
    <source>
        <dbReference type="Pfam" id="PF24291"/>
    </source>
</evidence>
<evidence type="ECO:0000259" key="3">
    <source>
        <dbReference type="Pfam" id="PF24507"/>
    </source>
</evidence>
<feature type="domain" description="CFAP65 tenth Ig-like" evidence="2">
    <location>
        <begin position="907"/>
        <end position="998"/>
    </location>
</feature>
<feature type="region of interest" description="Disordered" evidence="1">
    <location>
        <begin position="845"/>
        <end position="868"/>
    </location>
</feature>
<dbReference type="InterPro" id="IPR052614">
    <property type="entry name" value="CFAP65"/>
</dbReference>
<protein>
    <submittedName>
        <fullName evidence="4">Uncharacterized protein</fullName>
    </submittedName>
</protein>
<feature type="compositionally biased region" description="Basic and acidic residues" evidence="1">
    <location>
        <begin position="845"/>
        <end position="858"/>
    </location>
</feature>
<dbReference type="Gene3D" id="2.60.40.10">
    <property type="entry name" value="Immunoglobulins"/>
    <property type="match status" value="2"/>
</dbReference>
<evidence type="ECO:0000256" key="1">
    <source>
        <dbReference type="SAM" id="MobiDB-lite"/>
    </source>
</evidence>
<dbReference type="InterPro" id="IPR058536">
    <property type="entry name" value="Ig_CFAP65_4th"/>
</dbReference>
<dbReference type="PANTHER" id="PTHR46127:SF1">
    <property type="entry name" value="CILIA- AND FLAGELLA-ASSOCIATED PROTEIN 65"/>
    <property type="match status" value="1"/>
</dbReference>
<evidence type="ECO:0000313" key="4">
    <source>
        <dbReference type="EMBL" id="KAF6207047.1"/>
    </source>
</evidence>
<dbReference type="InterPro" id="IPR056305">
    <property type="entry name" value="Ig_CFAP65_10th"/>
</dbReference>
<gene>
    <name evidence="4" type="ORF">GE061_018285</name>
</gene>
<evidence type="ECO:0000313" key="5">
    <source>
        <dbReference type="Proteomes" id="UP000466442"/>
    </source>
</evidence>
<dbReference type="PANTHER" id="PTHR46127">
    <property type="entry name" value="CILIA- AND FLAGELLA-ASSOCIATED PROTEIN 65"/>
    <property type="match status" value="1"/>
</dbReference>
<dbReference type="OrthoDB" id="6607213at2759"/>
<dbReference type="Proteomes" id="UP000466442">
    <property type="component" value="Unassembled WGS sequence"/>
</dbReference>
<feature type="domain" description="CFAP65 fourth Ig-like" evidence="3">
    <location>
        <begin position="122"/>
        <end position="195"/>
    </location>
</feature>
<dbReference type="InterPro" id="IPR013783">
    <property type="entry name" value="Ig-like_fold"/>
</dbReference>
<dbReference type="Pfam" id="PF24291">
    <property type="entry name" value="Ig_CFAP65"/>
    <property type="match status" value="1"/>
</dbReference>
<sequence length="1355" mass="154875">MENWIVVNFGVVAPGKVHTKKVNIPSEYLITSLESCETQPLEEAFSIRRDPNFDPALENRFVVQYFPFQALRKSFAYALIRFEDGNTQTLYLKGKTSGSDIEFSTSKIHFQTNYKIPSSQFKLMMENFANCDDYFSWDFVPQDSEVKIEPPKGVIRSHGRLELSITFTPKKIGLFFRAFPCIFKFHEVLFVDIYGFHSNKELKLNLNKYVLLNKPMPTYPSDYSRFMSDLPTQLPIRKELPVIASARYVDFGQIVVKGHGVQNITLTNNNELDLVVAWSNFKGSPFHIEPSKQVLRALGGSGRFSVSFSPAKSQLYYCTELLASILWGTRLEYKAPFAITLHLIGNSFSTVACGWGPAYSIDRTRIVLPGTVPGIPTFATFQISKTGPLPIQFKMEPIDKTGFFLVKPREGIIKDEFGLIVIQLLSQDRNDVLFKEEWMLTLNKLAQVKLELCGSVELPFLLAGEDKNVIFPTATLGSCSYLKVPIKNPTRLDLEYRIQPCPSNCVVVPKHSRRIGPGETQFAEFEFHSKSLGTFTSCLGIQMRWAPFLSAEKKILQGKVIRSETVLRLTGTAELVKIHATPESLVMEDVFLLDFSFGSFVLSNDGLTTAHIRLKCLTTSSYSHIGEWDCTPNDINLDAGQNIEVKIRVKGDKVGYNLFKIHYATFESHLFKKISSEWTNLVNGKIYVFYFSLKVVDIRYNGLAKSLSKLVLWALLRINSLNDTMSRLETKAEHLSSMKIPDYHKGTPPLKIELLLKNTCVIPVWLEVQVQKSCGCSPRKNDSISLRRMDFSCSHDDQLVAEFDRKIVPPDETVVLSLVLRYDETEECQFTTSLFVSRNPIKLGDRPTESSVEKRLSEKSLQPRPNKSTDPVVVRIDTHRGIITSGWTASLNFLLVVDRGPRSFSVCLHDIFIGDDSKYVQVICMYNHSQKDIRYWAEWLLVNNKVFKIYNTCARVPAYSLYPLFIEFTPFEIKTYTAKLAVVDELGDEFHISIEASGSICPDLSPKMLTKKMPIISYFTDQGADIELFPSHIVLSPMITHSFDKYIFFMKNNSKEVICFSWESLVLWSTVKVLVQPKEGELQPGEIFPIQMHIHTYRNAAILNILVECIYYNKTKYDEYWKKCRLLEVAARNFDTCFTYLPDKEIEIAYHNPIRKLYAGEAPMNRIVSIGASLRICNRDHMDTTFPTLIQQLKFLPPLKIQLASSSKDKYMIGHQAFHTAEILSVIIRQVVKSKMFQERLTRKRADIRYIDFLDKGRPPEMENLPKRQMGMLLATILHVALLKLFGFDPAVYHDICTPVYGGKLSSDMMFKMYNLYYEQMLSNGIDRMCLPPESLRAKRTISRDNLAFVQRMSI</sequence>
<accession>A0A6A4JJH8</accession>
<comment type="caution">
    <text evidence="4">The sequence shown here is derived from an EMBL/GenBank/DDBJ whole genome shotgun (WGS) entry which is preliminary data.</text>
</comment>
<name>A0A6A4JJH8_APOLU</name>